<evidence type="ECO:0000313" key="8">
    <source>
        <dbReference type="Proteomes" id="UP000250140"/>
    </source>
</evidence>
<dbReference type="PANTHER" id="PTHR15549:SF33">
    <property type="entry name" value="MEMBRANE PROTEIN WSC4, PUTATIVE (AFU_ORTHOLOGUE AFUA_5G09020)-RELATED"/>
    <property type="match status" value="1"/>
</dbReference>
<feature type="compositionally biased region" description="Basic and acidic residues" evidence="5">
    <location>
        <begin position="292"/>
        <end position="306"/>
    </location>
</feature>
<protein>
    <recommendedName>
        <fullName evidence="9">Extracellular membrane protein CFEM domain-containing protein</fullName>
    </recommendedName>
</protein>
<dbReference type="EMBL" id="KV748641">
    <property type="protein sequence ID" value="OCL13981.1"/>
    <property type="molecule type" value="Genomic_DNA"/>
</dbReference>
<reference evidence="7 8" key="1">
    <citation type="journal article" date="2016" name="Nat. Commun.">
        <title>Ectomycorrhizal ecology is imprinted in the genome of the dominant symbiotic fungus Cenococcum geophilum.</title>
        <authorList>
            <consortium name="DOE Joint Genome Institute"/>
            <person name="Peter M."/>
            <person name="Kohler A."/>
            <person name="Ohm R.A."/>
            <person name="Kuo A."/>
            <person name="Krutzmann J."/>
            <person name="Morin E."/>
            <person name="Arend M."/>
            <person name="Barry K.W."/>
            <person name="Binder M."/>
            <person name="Choi C."/>
            <person name="Clum A."/>
            <person name="Copeland A."/>
            <person name="Grisel N."/>
            <person name="Haridas S."/>
            <person name="Kipfer T."/>
            <person name="LaButti K."/>
            <person name="Lindquist E."/>
            <person name="Lipzen A."/>
            <person name="Maire R."/>
            <person name="Meier B."/>
            <person name="Mihaltcheva S."/>
            <person name="Molinier V."/>
            <person name="Murat C."/>
            <person name="Poggeler S."/>
            <person name="Quandt C.A."/>
            <person name="Sperisen C."/>
            <person name="Tritt A."/>
            <person name="Tisserant E."/>
            <person name="Crous P.W."/>
            <person name="Henrissat B."/>
            <person name="Nehls U."/>
            <person name="Egli S."/>
            <person name="Spatafora J.W."/>
            <person name="Grigoriev I.V."/>
            <person name="Martin F.M."/>
        </authorList>
    </citation>
    <scope>NUCLEOTIDE SEQUENCE [LARGE SCALE GENOMIC DNA]</scope>
    <source>
        <strain evidence="7 8">CBS 207.34</strain>
    </source>
</reference>
<proteinExistence type="predicted"/>
<evidence type="ECO:0000313" key="7">
    <source>
        <dbReference type="EMBL" id="OCL13981.1"/>
    </source>
</evidence>
<evidence type="ECO:0000256" key="1">
    <source>
        <dbReference type="ARBA" id="ARBA00004167"/>
    </source>
</evidence>
<keyword evidence="8" id="KW-1185">Reference proteome</keyword>
<evidence type="ECO:0000256" key="2">
    <source>
        <dbReference type="ARBA" id="ARBA00022692"/>
    </source>
</evidence>
<evidence type="ECO:0008006" key="9">
    <source>
        <dbReference type="Google" id="ProtNLM"/>
    </source>
</evidence>
<dbReference type="Proteomes" id="UP000250140">
    <property type="component" value="Unassembled WGS sequence"/>
</dbReference>
<accession>A0A8E2FB83</accession>
<feature type="transmembrane region" description="Helical" evidence="6">
    <location>
        <begin position="162"/>
        <end position="184"/>
    </location>
</feature>
<keyword evidence="3 6" id="KW-1133">Transmembrane helix</keyword>
<keyword evidence="2 6" id="KW-0812">Transmembrane</keyword>
<dbReference type="GO" id="GO:0016020">
    <property type="term" value="C:membrane"/>
    <property type="evidence" value="ECO:0007669"/>
    <property type="project" value="UniProtKB-SubCell"/>
</dbReference>
<evidence type="ECO:0000256" key="3">
    <source>
        <dbReference type="ARBA" id="ARBA00022989"/>
    </source>
</evidence>
<organism evidence="7 8">
    <name type="scientific">Glonium stellatum</name>
    <dbReference type="NCBI Taxonomy" id="574774"/>
    <lineage>
        <taxon>Eukaryota</taxon>
        <taxon>Fungi</taxon>
        <taxon>Dikarya</taxon>
        <taxon>Ascomycota</taxon>
        <taxon>Pezizomycotina</taxon>
        <taxon>Dothideomycetes</taxon>
        <taxon>Pleosporomycetidae</taxon>
        <taxon>Gloniales</taxon>
        <taxon>Gloniaceae</taxon>
        <taxon>Glonium</taxon>
    </lineage>
</organism>
<feature type="compositionally biased region" description="Pro residues" evidence="5">
    <location>
        <begin position="206"/>
        <end position="217"/>
    </location>
</feature>
<dbReference type="AlphaFoldDB" id="A0A8E2FB83"/>
<evidence type="ECO:0000256" key="4">
    <source>
        <dbReference type="ARBA" id="ARBA00023136"/>
    </source>
</evidence>
<keyword evidence="4 6" id="KW-0472">Membrane</keyword>
<dbReference type="GO" id="GO:0071944">
    <property type="term" value="C:cell periphery"/>
    <property type="evidence" value="ECO:0007669"/>
    <property type="project" value="UniProtKB-ARBA"/>
</dbReference>
<evidence type="ECO:0000256" key="6">
    <source>
        <dbReference type="SAM" id="Phobius"/>
    </source>
</evidence>
<feature type="compositionally biased region" description="Low complexity" evidence="5">
    <location>
        <begin position="218"/>
        <end position="230"/>
    </location>
</feature>
<comment type="subcellular location">
    <subcellularLocation>
        <location evidence="1">Membrane</location>
        <topology evidence="1">Single-pass membrane protein</topology>
    </subcellularLocation>
</comment>
<feature type="compositionally biased region" description="Basic residues" evidence="5">
    <location>
        <begin position="329"/>
        <end position="338"/>
    </location>
</feature>
<evidence type="ECO:0000256" key="5">
    <source>
        <dbReference type="SAM" id="MobiDB-lite"/>
    </source>
</evidence>
<sequence>MALDGSWQPFSTMSGYGQLNPCARSCDFDTNFNGCDISKCWCNSGNLNLRMSSMGVCFSSSCTYSFMNTATDLTTMSYIQIEYCSMKGFTNLPGLSVPSKTTQVVTSNAAATSGAAAASSAAVFTTAIVTGGQTLLTAITAPSSPTASSQNSPSTGGLSTGAMAGIGVGAAFVILLALLFIVLVRLLRRKQRKPPPAMQPYQGPYAPQPQPQPPPPQARGQPAFQPRAPQMAAAASVVSPIEEKQHFQRKPVSRSASQATSVSPVVSAAGIQMQHQQEPPPVPVGQEMDASETARRNELDVSELPRSELPAYQRNVAGPYELGPDWSLRRGKYKGLGL</sequence>
<feature type="compositionally biased region" description="Polar residues" evidence="5">
    <location>
        <begin position="254"/>
        <end position="264"/>
    </location>
</feature>
<dbReference type="InterPro" id="IPR051694">
    <property type="entry name" value="Immunoregulatory_rcpt-like"/>
</dbReference>
<dbReference type="OrthoDB" id="3798478at2759"/>
<feature type="region of interest" description="Disordered" evidence="5">
    <location>
        <begin position="192"/>
        <end position="338"/>
    </location>
</feature>
<name>A0A8E2FB83_9PEZI</name>
<dbReference type="PANTHER" id="PTHR15549">
    <property type="entry name" value="PAIRED IMMUNOGLOBULIN-LIKE TYPE 2 RECEPTOR"/>
    <property type="match status" value="1"/>
</dbReference>
<gene>
    <name evidence="7" type="ORF">AOQ84DRAFT_359310</name>
</gene>